<evidence type="ECO:0000313" key="2">
    <source>
        <dbReference type="Proteomes" id="UP001158576"/>
    </source>
</evidence>
<reference evidence="1 2" key="1">
    <citation type="submission" date="2021-04" db="EMBL/GenBank/DDBJ databases">
        <authorList>
            <person name="Bliznina A."/>
        </authorList>
    </citation>
    <scope>NUCLEOTIDE SEQUENCE [LARGE SCALE GENOMIC DNA]</scope>
</reference>
<gene>
    <name evidence="1" type="ORF">OKIOD_LOCUS13315</name>
</gene>
<dbReference type="Proteomes" id="UP001158576">
    <property type="component" value="Chromosome 2"/>
</dbReference>
<sequence length="134" mass="15821">MKISIFLFSSIFARPSRYRGSNRAENAIQEEIDLLDTPSDAYLEYLLALDAINNDFPSQVPINGRANNFNQPKNIGSSFNLPSNLDLFLEQNQEYFQKPSYQNQQFYNNFDSQNRQNRRYLNRLSDLDELFRDY</sequence>
<evidence type="ECO:0000313" key="1">
    <source>
        <dbReference type="EMBL" id="CAG5110114.1"/>
    </source>
</evidence>
<name>A0ABN7SX99_OIKDI</name>
<proteinExistence type="predicted"/>
<dbReference type="EMBL" id="OU015567">
    <property type="protein sequence ID" value="CAG5110114.1"/>
    <property type="molecule type" value="Genomic_DNA"/>
</dbReference>
<protein>
    <submittedName>
        <fullName evidence="1">Oidioi.mRNA.OKI2018_I69.chr2.g4550.t1.cds</fullName>
    </submittedName>
</protein>
<organism evidence="1 2">
    <name type="scientific">Oikopleura dioica</name>
    <name type="common">Tunicate</name>
    <dbReference type="NCBI Taxonomy" id="34765"/>
    <lineage>
        <taxon>Eukaryota</taxon>
        <taxon>Metazoa</taxon>
        <taxon>Chordata</taxon>
        <taxon>Tunicata</taxon>
        <taxon>Appendicularia</taxon>
        <taxon>Copelata</taxon>
        <taxon>Oikopleuridae</taxon>
        <taxon>Oikopleura</taxon>
    </lineage>
</organism>
<accession>A0ABN7SX99</accession>
<keyword evidence="2" id="KW-1185">Reference proteome</keyword>